<gene>
    <name evidence="4" type="ORF">HF872_04590</name>
</gene>
<dbReference type="InterPro" id="IPR027417">
    <property type="entry name" value="P-loop_NTPase"/>
</dbReference>
<protein>
    <submittedName>
        <fullName evidence="4">Sigma 54-interacting transcriptional regulator</fullName>
    </submittedName>
</protein>
<evidence type="ECO:0000313" key="5">
    <source>
        <dbReference type="Proteomes" id="UP000591071"/>
    </source>
</evidence>
<evidence type="ECO:0000256" key="2">
    <source>
        <dbReference type="ARBA" id="ARBA00022840"/>
    </source>
</evidence>
<accession>A0A848BQ93</accession>
<dbReference type="Gene3D" id="3.30.450.20">
    <property type="entry name" value="PAS domain"/>
    <property type="match status" value="1"/>
</dbReference>
<evidence type="ECO:0000256" key="1">
    <source>
        <dbReference type="ARBA" id="ARBA00022741"/>
    </source>
</evidence>
<dbReference type="PROSITE" id="PS50045">
    <property type="entry name" value="SIGMA54_INTERACT_4"/>
    <property type="match status" value="1"/>
</dbReference>
<dbReference type="InterPro" id="IPR035965">
    <property type="entry name" value="PAS-like_dom_sf"/>
</dbReference>
<dbReference type="InterPro" id="IPR058031">
    <property type="entry name" value="AAA_lid_NorR"/>
</dbReference>
<dbReference type="Gene3D" id="1.10.8.60">
    <property type="match status" value="1"/>
</dbReference>
<evidence type="ECO:0000259" key="3">
    <source>
        <dbReference type="PROSITE" id="PS50045"/>
    </source>
</evidence>
<dbReference type="GO" id="GO:0000156">
    <property type="term" value="F:phosphorelay response regulator activity"/>
    <property type="evidence" value="ECO:0007669"/>
    <property type="project" value="InterPro"/>
</dbReference>
<dbReference type="Pfam" id="PF06506">
    <property type="entry name" value="PrpR_N"/>
    <property type="match status" value="1"/>
</dbReference>
<dbReference type="InterPro" id="IPR010524">
    <property type="entry name" value="Sig_transdc_resp-reg_PrpR_N"/>
</dbReference>
<dbReference type="CDD" id="cd00130">
    <property type="entry name" value="PAS"/>
    <property type="match status" value="1"/>
</dbReference>
<name>A0A848BQ93_9FIRM</name>
<comment type="caution">
    <text evidence="4">The sequence shown here is derived from an EMBL/GenBank/DDBJ whole genome shotgun (WGS) entry which is preliminary data.</text>
</comment>
<keyword evidence="1" id="KW-0547">Nucleotide-binding</keyword>
<dbReference type="SUPFAM" id="SSF55785">
    <property type="entry name" value="PYP-like sensor domain (PAS domain)"/>
    <property type="match status" value="1"/>
</dbReference>
<dbReference type="Proteomes" id="UP000591071">
    <property type="component" value="Unassembled WGS sequence"/>
</dbReference>
<proteinExistence type="predicted"/>
<dbReference type="PANTHER" id="PTHR32071">
    <property type="entry name" value="TRANSCRIPTIONAL REGULATORY PROTEIN"/>
    <property type="match status" value="1"/>
</dbReference>
<dbReference type="AlphaFoldDB" id="A0A848BQ93"/>
<dbReference type="GO" id="GO:0005524">
    <property type="term" value="F:ATP binding"/>
    <property type="evidence" value="ECO:0007669"/>
    <property type="project" value="UniProtKB-KW"/>
</dbReference>
<dbReference type="Gene3D" id="3.40.50.300">
    <property type="entry name" value="P-loop containing nucleotide triphosphate hydrolases"/>
    <property type="match status" value="1"/>
</dbReference>
<dbReference type="Gene3D" id="3.40.50.10660">
    <property type="entry name" value="PrpR receptor domain-like"/>
    <property type="match status" value="1"/>
</dbReference>
<dbReference type="Pfam" id="PF00158">
    <property type="entry name" value="Sigma54_activat"/>
    <property type="match status" value="1"/>
</dbReference>
<dbReference type="GO" id="GO:0006355">
    <property type="term" value="P:regulation of DNA-templated transcription"/>
    <property type="evidence" value="ECO:0007669"/>
    <property type="project" value="InterPro"/>
</dbReference>
<evidence type="ECO:0000313" key="4">
    <source>
        <dbReference type="EMBL" id="NME27902.1"/>
    </source>
</evidence>
<dbReference type="GO" id="GO:0003677">
    <property type="term" value="F:DNA binding"/>
    <property type="evidence" value="ECO:0007669"/>
    <property type="project" value="InterPro"/>
</dbReference>
<dbReference type="InterPro" id="IPR002078">
    <property type="entry name" value="Sigma_54_int"/>
</dbReference>
<sequence>MSFSSDTRSFRICVLAYSRILHIVHDVIRQLPDTGVEYIVIEAGLADQDACVTRAIRQGCEIFVSGPAGATLFANHYSYPVIPFQVQDIDYLRAIRTALDQGYQHIGIMRYRHAAPLHLDVFQQLMKIRLTELVYDAIPQIYSIARKTQCDILIGPAAAQDAADAAGKASLLVYAGREAIRDACLAAGEQIKRIYAARRHRVITESLLGTTQLGIVIINTEQVIEFFNRTMQNYTGLTLHQVSGRTLTEIFPNLPLDTFLKSGLSQKDSYHVINGTMMRCVFSRITIGFHAGGVLLTFHPTPHNTKKDRKQQRYTIAPVYKLEKITAYSPVMSHLVQLCRHISPIEYATTLIGPAGCGGEELAHCLHNASRRSGNPCMTLDCSSTTDEQAVSTLYGRTQNGYTRSGLFFHAAGGSIIIIHPGLAGPRLLAILQEVLTKQQYISPENGEPVVLDILFYTVATDQEYRRLPIELRRLLSIHCLTLPPLRDRPEDICELFVNYVHQQLPQKRHTHLSEHMTQLLTTYSWPGNIIELRSVSIRYALQLKTTASPTLRYRYQLLMEAIGENNVKEDLYLQYPALMETPVTDLENFRAGIQKLHSLFGCTYKEIAEKLNMSRTTLWRLLHST</sequence>
<dbReference type="SUPFAM" id="SSF52540">
    <property type="entry name" value="P-loop containing nucleoside triphosphate hydrolases"/>
    <property type="match status" value="1"/>
</dbReference>
<dbReference type="Gene3D" id="3.40.50.2300">
    <property type="match status" value="1"/>
</dbReference>
<dbReference type="InterPro" id="IPR000014">
    <property type="entry name" value="PAS"/>
</dbReference>
<dbReference type="Pfam" id="PF25601">
    <property type="entry name" value="AAA_lid_14"/>
    <property type="match status" value="1"/>
</dbReference>
<dbReference type="RefSeq" id="WP_170087361.1">
    <property type="nucleotide sequence ID" value="NZ_JABAFG010000005.1"/>
</dbReference>
<organism evidence="4 5">
    <name type="scientific">Megasphaera hexanoica</name>
    <dbReference type="NCBI Taxonomy" id="1675036"/>
    <lineage>
        <taxon>Bacteria</taxon>
        <taxon>Bacillati</taxon>
        <taxon>Bacillota</taxon>
        <taxon>Negativicutes</taxon>
        <taxon>Veillonellales</taxon>
        <taxon>Veillonellaceae</taxon>
        <taxon>Megasphaera</taxon>
    </lineage>
</organism>
<feature type="domain" description="Sigma-54 factor interaction" evidence="3">
    <location>
        <begin position="325"/>
        <end position="542"/>
    </location>
</feature>
<dbReference type="EMBL" id="JABAFG010000005">
    <property type="protein sequence ID" value="NME27902.1"/>
    <property type="molecule type" value="Genomic_DNA"/>
</dbReference>
<dbReference type="SUPFAM" id="SSF159800">
    <property type="entry name" value="PrpR receptor domain-like"/>
    <property type="match status" value="1"/>
</dbReference>
<keyword evidence="2" id="KW-0067">ATP-binding</keyword>
<reference evidence="4 5" key="1">
    <citation type="submission" date="2020-04" db="EMBL/GenBank/DDBJ databases">
        <authorList>
            <person name="Hitch T.C.A."/>
            <person name="Wylensek D."/>
            <person name="Clavel T."/>
        </authorList>
    </citation>
    <scope>NUCLEOTIDE SEQUENCE [LARGE SCALE GENOMIC DNA]</scope>
    <source>
        <strain evidence="4 5">Oil-RF-744-FAT-WT-6-1</strain>
    </source>
</reference>